<evidence type="ECO:0000256" key="10">
    <source>
        <dbReference type="SAM" id="Phobius"/>
    </source>
</evidence>
<name>A0A2G9NAU8_AQUCT</name>
<dbReference type="PANTHER" id="PTHR48018">
    <property type="entry name" value="OLFACTORY RECEPTOR"/>
    <property type="match status" value="1"/>
</dbReference>
<comment type="subcellular location">
    <subcellularLocation>
        <location evidence="1">Cell membrane</location>
        <topology evidence="1">Multi-pass membrane protein</topology>
    </subcellularLocation>
</comment>
<reference evidence="11" key="1">
    <citation type="submission" date="2017-08" db="EMBL/GenBank/DDBJ databases">
        <title>Assembly of the North American Bullfrog Genome.</title>
        <authorList>
            <person name="Warren R.L."/>
            <person name="Vandervalk B.P."/>
            <person name="Kucuk E."/>
            <person name="Birol I."/>
            <person name="Helbing C."/>
            <person name="Pandoh P."/>
            <person name="Behsaz B."/>
            <person name="Mohamadi H."/>
            <person name="Chu J."/>
            <person name="Jackman S."/>
            <person name="Hammond S.A."/>
            <person name="Veldhoen N."/>
            <person name="Kirk H."/>
            <person name="Zhao Y."/>
            <person name="Coope R."/>
            <person name="Pleasance S."/>
            <person name="Moore R."/>
            <person name="Holt R."/>
        </authorList>
    </citation>
    <scope>NUCLEOTIDE SEQUENCE</scope>
    <source>
        <strain evidence="11">Bruno</strain>
        <tissue evidence="11">Liver</tissue>
    </source>
</reference>
<evidence type="ECO:0008006" key="12">
    <source>
        <dbReference type="Google" id="ProtNLM"/>
    </source>
</evidence>
<dbReference type="GO" id="GO:0004930">
    <property type="term" value="F:G protein-coupled receptor activity"/>
    <property type="evidence" value="ECO:0007669"/>
    <property type="project" value="UniProtKB-KW"/>
</dbReference>
<organism evidence="11">
    <name type="scientific">Aquarana catesbeiana</name>
    <name type="common">American bullfrog</name>
    <name type="synonym">Rana catesbeiana</name>
    <dbReference type="NCBI Taxonomy" id="8400"/>
    <lineage>
        <taxon>Eukaryota</taxon>
        <taxon>Metazoa</taxon>
        <taxon>Chordata</taxon>
        <taxon>Craniata</taxon>
        <taxon>Vertebrata</taxon>
        <taxon>Euteleostomi</taxon>
        <taxon>Amphibia</taxon>
        <taxon>Batrachia</taxon>
        <taxon>Anura</taxon>
        <taxon>Neobatrachia</taxon>
        <taxon>Ranoidea</taxon>
        <taxon>Ranidae</taxon>
        <taxon>Aquarana</taxon>
    </lineage>
</organism>
<sequence>MNKSSVMEFSFRGLTDNTQLNIPLFIIFLHIYFTTVIGNVGLISLSIMDKHLHKPMYLFLSNLSFVDLTYSSSVTPKMLRDFLIIPMLNPLIYSLRNSEVKEALGRIF</sequence>
<evidence type="ECO:0000256" key="6">
    <source>
        <dbReference type="ARBA" id="ARBA00023040"/>
    </source>
</evidence>
<evidence type="ECO:0000256" key="5">
    <source>
        <dbReference type="ARBA" id="ARBA00022989"/>
    </source>
</evidence>
<evidence type="ECO:0000256" key="7">
    <source>
        <dbReference type="ARBA" id="ARBA00023136"/>
    </source>
</evidence>
<evidence type="ECO:0000256" key="2">
    <source>
        <dbReference type="ARBA" id="ARBA00010663"/>
    </source>
</evidence>
<evidence type="ECO:0000256" key="4">
    <source>
        <dbReference type="ARBA" id="ARBA00022692"/>
    </source>
</evidence>
<keyword evidence="8" id="KW-0675">Receptor</keyword>
<dbReference type="FunFam" id="1.10.1220.70:FF:000001">
    <property type="entry name" value="Olfactory receptor"/>
    <property type="match status" value="1"/>
</dbReference>
<keyword evidence="4 10" id="KW-0812">Transmembrane</keyword>
<dbReference type="GO" id="GO:0004984">
    <property type="term" value="F:olfactory receptor activity"/>
    <property type="evidence" value="ECO:0007669"/>
    <property type="project" value="InterPro"/>
</dbReference>
<dbReference type="InterPro" id="IPR000725">
    <property type="entry name" value="Olfact_rcpt"/>
</dbReference>
<evidence type="ECO:0000256" key="8">
    <source>
        <dbReference type="ARBA" id="ARBA00023170"/>
    </source>
</evidence>
<gene>
    <name evidence="11" type="ORF">AB205_0198040</name>
</gene>
<keyword evidence="3" id="KW-1003">Cell membrane</keyword>
<protein>
    <recommendedName>
        <fullName evidence="12">G-protein coupled receptors family 1 profile domain-containing protein</fullName>
    </recommendedName>
</protein>
<evidence type="ECO:0000256" key="9">
    <source>
        <dbReference type="ARBA" id="ARBA00023224"/>
    </source>
</evidence>
<dbReference type="Gene3D" id="1.10.1220.70">
    <property type="match status" value="1"/>
</dbReference>
<comment type="similarity">
    <text evidence="2">Belongs to the G-protein coupled receptor 1 family.</text>
</comment>
<feature type="transmembrane region" description="Helical" evidence="10">
    <location>
        <begin position="20"/>
        <end position="47"/>
    </location>
</feature>
<dbReference type="Gene3D" id="1.20.1070.10">
    <property type="entry name" value="Rhodopsin 7-helix transmembrane proteins"/>
    <property type="match status" value="1"/>
</dbReference>
<dbReference type="SUPFAM" id="SSF81321">
    <property type="entry name" value="Family A G protein-coupled receptor-like"/>
    <property type="match status" value="1"/>
</dbReference>
<keyword evidence="7 10" id="KW-0472">Membrane</keyword>
<proteinExistence type="inferred from homology"/>
<accession>A0A2G9NAU8</accession>
<evidence type="ECO:0000256" key="1">
    <source>
        <dbReference type="ARBA" id="ARBA00004651"/>
    </source>
</evidence>
<evidence type="ECO:0000313" key="11">
    <source>
        <dbReference type="EMBL" id="PIN88187.1"/>
    </source>
</evidence>
<keyword evidence="6" id="KW-0297">G-protein coupled receptor</keyword>
<dbReference type="OrthoDB" id="9643967at2759"/>
<dbReference type="EMBL" id="KV923625">
    <property type="protein sequence ID" value="PIN88187.1"/>
    <property type="molecule type" value="Genomic_DNA"/>
</dbReference>
<keyword evidence="9" id="KW-0807">Transducer</keyword>
<dbReference type="Pfam" id="PF13853">
    <property type="entry name" value="7tm_4"/>
    <property type="match status" value="1"/>
</dbReference>
<dbReference type="GO" id="GO:0005886">
    <property type="term" value="C:plasma membrane"/>
    <property type="evidence" value="ECO:0007669"/>
    <property type="project" value="UniProtKB-SubCell"/>
</dbReference>
<evidence type="ECO:0000256" key="3">
    <source>
        <dbReference type="ARBA" id="ARBA00022475"/>
    </source>
</evidence>
<keyword evidence="5 10" id="KW-1133">Transmembrane helix</keyword>
<dbReference type="AlphaFoldDB" id="A0A2G9NAU8"/>